<evidence type="ECO:0000313" key="5">
    <source>
        <dbReference type="EMBL" id="SFA97594.1"/>
    </source>
</evidence>
<feature type="domain" description="Glycosyl hydrolase family 95 catalytic" evidence="4">
    <location>
        <begin position="301"/>
        <end position="714"/>
    </location>
</feature>
<dbReference type="SUPFAM" id="SSF48208">
    <property type="entry name" value="Six-hairpin glycosidases"/>
    <property type="match status" value="1"/>
</dbReference>
<feature type="domain" description="Glycosyl hydrolase family 95 N-terminal" evidence="2">
    <location>
        <begin position="32"/>
        <end position="276"/>
    </location>
</feature>
<dbReference type="PANTHER" id="PTHR31084">
    <property type="entry name" value="ALPHA-L-FUCOSIDASE 2"/>
    <property type="match status" value="1"/>
</dbReference>
<dbReference type="Pfam" id="PF21307">
    <property type="entry name" value="Glyco_hydro_95_C"/>
    <property type="match status" value="1"/>
</dbReference>
<keyword evidence="6" id="KW-1185">Reference proteome</keyword>
<dbReference type="STRING" id="237018.SAMN04489723_10354"/>
<dbReference type="InterPro" id="IPR008928">
    <property type="entry name" value="6-hairpin_glycosidase_sf"/>
</dbReference>
<dbReference type="InterPro" id="IPR049053">
    <property type="entry name" value="AFCA-like_C"/>
</dbReference>
<dbReference type="Pfam" id="PF14498">
    <property type="entry name" value="Glyco_hyd_65N_2"/>
    <property type="match status" value="1"/>
</dbReference>
<evidence type="ECO:0000259" key="3">
    <source>
        <dbReference type="Pfam" id="PF21307"/>
    </source>
</evidence>
<evidence type="ECO:0000259" key="2">
    <source>
        <dbReference type="Pfam" id="PF14498"/>
    </source>
</evidence>
<sequence>MISSFFQKSCFLVLFSILGCQFSQAQSTDKSLYFKKPAVNHLESLPIGNGHLGGMIFGNPNQDRIILNEKTLWSGGVQDADRENAHQYLSKIQTLLLNGNNKEAEALLQEHFVSKGVGSGEGIGANEHYGSYQTLGDLLISWADTLQGYENYSRVLDLQDAIATTTWKRNGVTFTQEAFSSIADDVMVIKLSASKAAQLSFAIGLDRKENVAFSSAGDDILLMTGQLPNKDLAGMKYAAMLKVVQEGGTIKNTGKQLEVDGADVCYLIIAATTDYNIDSPAEPIGDPVKEVSKTISDFKIATARANHIQSYQEYFNRNSFQLTSQDKGVSKLSTPERLQRYAEGNEDAQLPVLYYNYGKYLLISSSQPGQLPANLQGIWAPEYQAPWNGDYHLDINIQMNYWLAEPLGLGDLAEPMHRFTANLVESGEKTAKAYYDAPGWVAHVISNPWYYTSPGEGAGWGSTMSGGSWMTEHLWEHFRFTQDTAFLKAYYPVLKGASEFLSSILIEEPENHYLVTAPSNSPENSYIKPDGYRGHTAMGPTMDMQIGRELFGNTIEAAEILGIDQDFTAILAEKRARLAPNKIGAAGDLNEWLHDWKETDPHHRHISHLYGLHPYDEITPWATPDLTSAVTETLKDRGDDATGWSRAWKINFWARLGDGDHALLLLKKLLQPIGGDGSKIVWGDGGTYSNLFCAHPPFQIDGNFGGTAGIVEMLFQSHGQDEVIRLIPALPSSESWQKGSVKGMHARGAFVVDFSWAKGRIAAANIHSLKGLDCKVLLPAGMKILDASGTQLGENTGNDAKEVEFETRAGMDYQLVK</sequence>
<dbReference type="InterPro" id="IPR027414">
    <property type="entry name" value="GH95_N_dom"/>
</dbReference>
<protein>
    <submittedName>
        <fullName evidence="5">Alpha-L-fucosidase 2</fullName>
    </submittedName>
</protein>
<evidence type="ECO:0000313" key="6">
    <source>
        <dbReference type="Proteomes" id="UP000198790"/>
    </source>
</evidence>
<dbReference type="AlphaFoldDB" id="A0A1I0X9N6"/>
<gene>
    <name evidence="5" type="ORF">SAMN04489723_10354</name>
</gene>
<dbReference type="PANTHER" id="PTHR31084:SF0">
    <property type="entry name" value="ALPHA-L-FUCOSIDASE 2"/>
    <property type="match status" value="1"/>
</dbReference>
<dbReference type="InterPro" id="IPR016518">
    <property type="entry name" value="Alpha-L-fucosidase"/>
</dbReference>
<dbReference type="OrthoDB" id="9802600at2"/>
<feature type="signal peptide" evidence="1">
    <location>
        <begin position="1"/>
        <end position="25"/>
    </location>
</feature>
<dbReference type="EMBL" id="FOKK01000003">
    <property type="protein sequence ID" value="SFA97594.1"/>
    <property type="molecule type" value="Genomic_DNA"/>
</dbReference>
<accession>A0A1I0X9N6</accession>
<dbReference type="RefSeq" id="WP_092894997.1">
    <property type="nucleotide sequence ID" value="NZ_FOKK01000003.1"/>
</dbReference>
<feature type="chain" id="PRO_5011704061" evidence="1">
    <location>
        <begin position="26"/>
        <end position="817"/>
    </location>
</feature>
<dbReference type="Pfam" id="PF22124">
    <property type="entry name" value="Glyco_hydro_95_cat"/>
    <property type="match status" value="1"/>
</dbReference>
<reference evidence="5 6" key="1">
    <citation type="submission" date="2016-10" db="EMBL/GenBank/DDBJ databases">
        <authorList>
            <person name="de Groot N.N."/>
        </authorList>
    </citation>
    <scope>NUCLEOTIDE SEQUENCE [LARGE SCALE GENOMIC DNA]</scope>
    <source>
        <strain evidence="5 6">DSM 23399</strain>
    </source>
</reference>
<feature type="domain" description="Alpha fucosidase A-like C-terminal" evidence="3">
    <location>
        <begin position="716"/>
        <end position="815"/>
    </location>
</feature>
<dbReference type="GO" id="GO:0005975">
    <property type="term" value="P:carbohydrate metabolic process"/>
    <property type="evidence" value="ECO:0007669"/>
    <property type="project" value="InterPro"/>
</dbReference>
<dbReference type="Proteomes" id="UP000198790">
    <property type="component" value="Unassembled WGS sequence"/>
</dbReference>
<dbReference type="PIRSF" id="PIRSF007663">
    <property type="entry name" value="UCP007663"/>
    <property type="match status" value="1"/>
</dbReference>
<organism evidence="5 6">
    <name type="scientific">Algoriphagus aquimarinus</name>
    <dbReference type="NCBI Taxonomy" id="237018"/>
    <lineage>
        <taxon>Bacteria</taxon>
        <taxon>Pseudomonadati</taxon>
        <taxon>Bacteroidota</taxon>
        <taxon>Cytophagia</taxon>
        <taxon>Cytophagales</taxon>
        <taxon>Cyclobacteriaceae</taxon>
        <taxon>Algoriphagus</taxon>
    </lineage>
</organism>
<evidence type="ECO:0000256" key="1">
    <source>
        <dbReference type="SAM" id="SignalP"/>
    </source>
</evidence>
<dbReference type="GO" id="GO:0004560">
    <property type="term" value="F:alpha-L-fucosidase activity"/>
    <property type="evidence" value="ECO:0007669"/>
    <property type="project" value="InterPro"/>
</dbReference>
<keyword evidence="1" id="KW-0732">Signal</keyword>
<dbReference type="InterPro" id="IPR012341">
    <property type="entry name" value="6hp_glycosidase-like_sf"/>
</dbReference>
<proteinExistence type="predicted"/>
<name>A0A1I0X9N6_9BACT</name>
<dbReference type="Gene3D" id="1.50.10.10">
    <property type="match status" value="1"/>
</dbReference>
<evidence type="ECO:0000259" key="4">
    <source>
        <dbReference type="Pfam" id="PF22124"/>
    </source>
</evidence>
<dbReference type="InterPro" id="IPR054363">
    <property type="entry name" value="GH95_cat"/>
</dbReference>